<sequence>MTTTFNNAAALEQAIGQSLGVTEWITIDQQRVDTFAEATGDHQWIHVDPEKARTGPFGGTIAHGYLTLSLVNYFLPQLMSVENLQMGVNYGCDRVRFPAPVKVGARIRGAGEITQVETLANGSVQVVVRVTVEVEGSERPGCVVDTISRYTFNQTV</sequence>
<dbReference type="InterPro" id="IPR039375">
    <property type="entry name" value="NodN-like"/>
</dbReference>
<name>A0A078MCY4_9PSED</name>
<dbReference type="PANTHER" id="PTHR42993:SF1">
    <property type="entry name" value="MAOC-LIKE DEHYDRATASE DOMAIN-CONTAINING PROTEIN"/>
    <property type="match status" value="1"/>
</dbReference>
<reference evidence="2" key="1">
    <citation type="submission" date="2014-07" db="EMBL/GenBank/DDBJ databases">
        <authorList>
            <person name="Urmite Genomes Urmite Genomes"/>
        </authorList>
    </citation>
    <scope>NUCLEOTIDE SEQUENCE</scope>
    <source>
        <strain evidence="2">12M76_air</strain>
    </source>
</reference>
<dbReference type="CDD" id="cd03450">
    <property type="entry name" value="NodN"/>
    <property type="match status" value="1"/>
</dbReference>
<dbReference type="SUPFAM" id="SSF54637">
    <property type="entry name" value="Thioesterase/thiol ester dehydrase-isomerase"/>
    <property type="match status" value="1"/>
</dbReference>
<organism evidence="2">
    <name type="scientific">Pseudomonas saudimassiliensis</name>
    <dbReference type="NCBI Taxonomy" id="1461581"/>
    <lineage>
        <taxon>Bacteria</taxon>
        <taxon>Pseudomonadati</taxon>
        <taxon>Pseudomonadota</taxon>
        <taxon>Gammaproteobacteria</taxon>
        <taxon>Pseudomonadales</taxon>
        <taxon>Pseudomonadaceae</taxon>
        <taxon>Pseudomonas</taxon>
    </lineage>
</organism>
<dbReference type="OrthoDB" id="9801735at2"/>
<protein>
    <submittedName>
        <fullName evidence="2">Dehydratase</fullName>
    </submittedName>
</protein>
<dbReference type="Gene3D" id="3.10.129.10">
    <property type="entry name" value="Hotdog Thioesterase"/>
    <property type="match status" value="1"/>
</dbReference>
<gene>
    <name evidence="2" type="ORF">BN1049_00802</name>
</gene>
<dbReference type="EMBL" id="LK391969">
    <property type="protein sequence ID" value="CEF25883.1"/>
    <property type="molecule type" value="Genomic_DNA"/>
</dbReference>
<dbReference type="AlphaFoldDB" id="A0A078MCY4"/>
<evidence type="ECO:0000259" key="1">
    <source>
        <dbReference type="Pfam" id="PF01575"/>
    </source>
</evidence>
<dbReference type="InterPro" id="IPR029069">
    <property type="entry name" value="HotDog_dom_sf"/>
</dbReference>
<proteinExistence type="predicted"/>
<evidence type="ECO:0000313" key="2">
    <source>
        <dbReference type="EMBL" id="CEA02586.1"/>
    </source>
</evidence>
<feature type="domain" description="MaoC-like" evidence="1">
    <location>
        <begin position="12"/>
        <end position="132"/>
    </location>
</feature>
<accession>A0A078MCY4</accession>
<dbReference type="PANTHER" id="PTHR42993">
    <property type="entry name" value="MAOC-LIKE DEHYDRATASE DOMAIN-CONTAINING PROTEIN"/>
    <property type="match status" value="1"/>
</dbReference>
<dbReference type="InterPro" id="IPR002539">
    <property type="entry name" value="MaoC-like_dom"/>
</dbReference>
<dbReference type="PATRIC" id="fig|1461581.3.peg.786"/>
<dbReference type="Pfam" id="PF01575">
    <property type="entry name" value="MaoC_dehydratas"/>
    <property type="match status" value="1"/>
</dbReference>
<dbReference type="RefSeq" id="WP_044498427.1">
    <property type="nucleotide sequence ID" value="NZ_LK391969.1"/>
</dbReference>
<dbReference type="EMBL" id="LM997413">
    <property type="protein sequence ID" value="CEA02586.1"/>
    <property type="molecule type" value="Genomic_DNA"/>
</dbReference>